<keyword evidence="2" id="KW-0812">Transmembrane</keyword>
<name>A0A8J4H042_9CHLO</name>
<feature type="compositionally biased region" description="Gly residues" evidence="1">
    <location>
        <begin position="107"/>
        <end position="120"/>
    </location>
</feature>
<proteinExistence type="predicted"/>
<feature type="region of interest" description="Disordered" evidence="1">
    <location>
        <begin position="92"/>
        <end position="120"/>
    </location>
</feature>
<dbReference type="OrthoDB" id="416585at2759"/>
<evidence type="ECO:0000256" key="1">
    <source>
        <dbReference type="SAM" id="MobiDB-lite"/>
    </source>
</evidence>
<comment type="caution">
    <text evidence="4">The sequence shown here is derived from an EMBL/GenBank/DDBJ whole genome shotgun (WGS) entry which is preliminary data.</text>
</comment>
<feature type="transmembrane region" description="Helical" evidence="2">
    <location>
        <begin position="154"/>
        <end position="174"/>
    </location>
</feature>
<sequence length="192" mass="19608">MVAILVPVGLAPLGSVSKGLGALSSVCGLPAIAPPAACSSESVLSQSREPVQQRAGRGALLIEARGATKAPPRTGTRASASRFLEFVVSKPKLRKRRRGKGDDGSGSDSGGDDGFGGSGGGGWRGGSFNGGFGDHGGYSGGEYFSNWLMYEGAWLWPAIVAASVLHSLGYCVLATDDARRSQLRPRTVGSVG</sequence>
<evidence type="ECO:0000313" key="5">
    <source>
        <dbReference type="Proteomes" id="UP000722791"/>
    </source>
</evidence>
<dbReference type="EMBL" id="BNCQ01000107">
    <property type="protein sequence ID" value="GIM17350.1"/>
    <property type="molecule type" value="Genomic_DNA"/>
</dbReference>
<keyword evidence="2" id="KW-0472">Membrane</keyword>
<gene>
    <name evidence="3" type="ORF">Vretifemale_20879</name>
    <name evidence="4" type="ORF">Vretimale_19876</name>
</gene>
<organism evidence="4 5">
    <name type="scientific">Volvox reticuliferus</name>
    <dbReference type="NCBI Taxonomy" id="1737510"/>
    <lineage>
        <taxon>Eukaryota</taxon>
        <taxon>Viridiplantae</taxon>
        <taxon>Chlorophyta</taxon>
        <taxon>core chlorophytes</taxon>
        <taxon>Chlorophyceae</taxon>
        <taxon>CS clade</taxon>
        <taxon>Chlamydomonadales</taxon>
        <taxon>Volvocaceae</taxon>
        <taxon>Volvox</taxon>
    </lineage>
</organism>
<accession>A0A8J4H042</accession>
<dbReference type="Proteomes" id="UP000747110">
    <property type="component" value="Unassembled WGS sequence"/>
</dbReference>
<reference evidence="4" key="1">
    <citation type="journal article" date="2021" name="Proc. Natl. Acad. Sci. U.S.A.">
        <title>Three genomes in the algal genus Volvox reveal the fate of a haploid sex-determining region after a transition to homothallism.</title>
        <authorList>
            <person name="Yamamoto K."/>
            <person name="Hamaji T."/>
            <person name="Kawai-Toyooka H."/>
            <person name="Matsuzaki R."/>
            <person name="Takahashi F."/>
            <person name="Nishimura Y."/>
            <person name="Kawachi M."/>
            <person name="Noguchi H."/>
            <person name="Minakuchi Y."/>
            <person name="Umen J.G."/>
            <person name="Toyoda A."/>
            <person name="Nozaki H."/>
        </authorList>
    </citation>
    <scope>NUCLEOTIDE SEQUENCE</scope>
    <source>
        <strain evidence="4">NIES-3785</strain>
        <strain evidence="3">NIES-3786</strain>
    </source>
</reference>
<dbReference type="Proteomes" id="UP000722791">
    <property type="component" value="Unassembled WGS sequence"/>
</dbReference>
<dbReference type="AlphaFoldDB" id="A0A8J4H042"/>
<protein>
    <submittedName>
        <fullName evidence="4">Uncharacterized protein</fullName>
    </submittedName>
</protein>
<evidence type="ECO:0000313" key="6">
    <source>
        <dbReference type="Proteomes" id="UP000747110"/>
    </source>
</evidence>
<keyword evidence="2" id="KW-1133">Transmembrane helix</keyword>
<keyword evidence="6" id="KW-1185">Reference proteome</keyword>
<evidence type="ECO:0000313" key="3">
    <source>
        <dbReference type="EMBL" id="GIL93491.1"/>
    </source>
</evidence>
<dbReference type="EMBL" id="BNCP01000103">
    <property type="protein sequence ID" value="GIL93491.1"/>
    <property type="molecule type" value="Genomic_DNA"/>
</dbReference>
<evidence type="ECO:0000313" key="4">
    <source>
        <dbReference type="EMBL" id="GIM17350.1"/>
    </source>
</evidence>
<evidence type="ECO:0000256" key="2">
    <source>
        <dbReference type="SAM" id="Phobius"/>
    </source>
</evidence>